<protein>
    <recommendedName>
        <fullName evidence="9">Type II secretion system protein GspF domain-containing protein</fullName>
    </recommendedName>
</protein>
<dbReference type="InterPro" id="IPR042094">
    <property type="entry name" value="T2SS_GspF_sf"/>
</dbReference>
<feature type="domain" description="Type II secretion system protein GspF" evidence="9">
    <location>
        <begin position="70"/>
        <end position="192"/>
    </location>
</feature>
<comment type="caution">
    <text evidence="10">The sequence shown here is derived from an EMBL/GenBank/DDBJ whole genome shotgun (WGS) entry which is preliminary data.</text>
</comment>
<evidence type="ECO:0000256" key="7">
    <source>
        <dbReference type="ARBA" id="ARBA00023136"/>
    </source>
</evidence>
<dbReference type="Gene3D" id="1.20.81.30">
    <property type="entry name" value="Type II secretion system (T2SS), domain F"/>
    <property type="match status" value="2"/>
</dbReference>
<dbReference type="PANTHER" id="PTHR30012:SF0">
    <property type="entry name" value="TYPE II SECRETION SYSTEM PROTEIN F-RELATED"/>
    <property type="match status" value="1"/>
</dbReference>
<evidence type="ECO:0000256" key="1">
    <source>
        <dbReference type="ARBA" id="ARBA00004429"/>
    </source>
</evidence>
<dbReference type="InterPro" id="IPR003004">
    <property type="entry name" value="GspF/PilC"/>
</dbReference>
<evidence type="ECO:0000256" key="6">
    <source>
        <dbReference type="ARBA" id="ARBA00022989"/>
    </source>
</evidence>
<evidence type="ECO:0000256" key="2">
    <source>
        <dbReference type="ARBA" id="ARBA00005745"/>
    </source>
</evidence>
<keyword evidence="7 8" id="KW-0472">Membrane</keyword>
<evidence type="ECO:0000256" key="4">
    <source>
        <dbReference type="ARBA" id="ARBA00022519"/>
    </source>
</evidence>
<gene>
    <name evidence="10" type="ORF">A2812_01535</name>
</gene>
<evidence type="ECO:0000313" key="11">
    <source>
        <dbReference type="Proteomes" id="UP000177190"/>
    </source>
</evidence>
<dbReference type="AlphaFoldDB" id="A0A1G2HK92"/>
<name>A0A1G2HK92_9BACT</name>
<keyword evidence="5 8" id="KW-0812">Transmembrane</keyword>
<comment type="similarity">
    <text evidence="2">Belongs to the GSP F family.</text>
</comment>
<feature type="transmembrane region" description="Helical" evidence="8">
    <location>
        <begin position="169"/>
        <end position="191"/>
    </location>
</feature>
<feature type="transmembrane region" description="Helical" evidence="8">
    <location>
        <begin position="372"/>
        <end position="393"/>
    </location>
</feature>
<feature type="domain" description="Type II secretion system protein GspF" evidence="9">
    <location>
        <begin position="272"/>
        <end position="393"/>
    </location>
</feature>
<keyword evidence="4" id="KW-0997">Cell inner membrane</keyword>
<evidence type="ECO:0000256" key="8">
    <source>
        <dbReference type="SAM" id="Phobius"/>
    </source>
</evidence>
<dbReference type="Proteomes" id="UP000177190">
    <property type="component" value="Unassembled WGS sequence"/>
</dbReference>
<evidence type="ECO:0000259" key="9">
    <source>
        <dbReference type="Pfam" id="PF00482"/>
    </source>
</evidence>
<accession>A0A1G2HK92</accession>
<dbReference type="PRINTS" id="PR00812">
    <property type="entry name" value="BCTERIALGSPF"/>
</dbReference>
<dbReference type="PANTHER" id="PTHR30012">
    <property type="entry name" value="GENERAL SECRETION PATHWAY PROTEIN"/>
    <property type="match status" value="1"/>
</dbReference>
<evidence type="ECO:0000313" key="10">
    <source>
        <dbReference type="EMBL" id="OGZ62902.1"/>
    </source>
</evidence>
<dbReference type="Pfam" id="PF00482">
    <property type="entry name" value="T2SSF"/>
    <property type="match status" value="2"/>
</dbReference>
<dbReference type="GO" id="GO:0005886">
    <property type="term" value="C:plasma membrane"/>
    <property type="evidence" value="ECO:0007669"/>
    <property type="project" value="UniProtKB-SubCell"/>
</dbReference>
<evidence type="ECO:0000256" key="3">
    <source>
        <dbReference type="ARBA" id="ARBA00022475"/>
    </source>
</evidence>
<reference evidence="10 11" key="1">
    <citation type="journal article" date="2016" name="Nat. Commun.">
        <title>Thousands of microbial genomes shed light on interconnected biogeochemical processes in an aquifer system.</title>
        <authorList>
            <person name="Anantharaman K."/>
            <person name="Brown C.T."/>
            <person name="Hug L.A."/>
            <person name="Sharon I."/>
            <person name="Castelle C.J."/>
            <person name="Probst A.J."/>
            <person name="Thomas B.C."/>
            <person name="Singh A."/>
            <person name="Wilkins M.J."/>
            <person name="Karaoz U."/>
            <person name="Brodie E.L."/>
            <person name="Williams K.H."/>
            <person name="Hubbard S.S."/>
            <person name="Banfield J.F."/>
        </authorList>
    </citation>
    <scope>NUCLEOTIDE SEQUENCE [LARGE SCALE GENOMIC DNA]</scope>
</reference>
<dbReference type="STRING" id="1802200.A2812_01535"/>
<comment type="subcellular location">
    <subcellularLocation>
        <location evidence="1">Cell inner membrane</location>
        <topology evidence="1">Multi-pass membrane protein</topology>
    </subcellularLocation>
</comment>
<dbReference type="FunFam" id="1.20.81.30:FF:000001">
    <property type="entry name" value="Type II secretion system protein F"/>
    <property type="match status" value="2"/>
</dbReference>
<keyword evidence="3" id="KW-1003">Cell membrane</keyword>
<dbReference type="InterPro" id="IPR018076">
    <property type="entry name" value="T2SS_GspF_dom"/>
</dbReference>
<keyword evidence="6 8" id="KW-1133">Transmembrane helix</keyword>
<proteinExistence type="inferred from homology"/>
<evidence type="ECO:0000256" key="5">
    <source>
        <dbReference type="ARBA" id="ARBA00022692"/>
    </source>
</evidence>
<feature type="transmembrane region" description="Helical" evidence="8">
    <location>
        <begin position="223"/>
        <end position="241"/>
    </location>
</feature>
<organism evidence="10 11">
    <name type="scientific">Candidatus Staskawiczbacteria bacterium RIFCSPHIGHO2_01_FULL_36_16</name>
    <dbReference type="NCBI Taxonomy" id="1802200"/>
    <lineage>
        <taxon>Bacteria</taxon>
        <taxon>Candidatus Staskawicziibacteriota</taxon>
    </lineage>
</organism>
<dbReference type="EMBL" id="MHOM01000047">
    <property type="protein sequence ID" value="OGZ62902.1"/>
    <property type="molecule type" value="Genomic_DNA"/>
</dbReference>
<sequence length="404" mass="44667">MPKYLYTAKTIDGKNVKGDFIAENTHELSQILKNEDLILVTAVQAGSKNKKSFNLSLFSGVPVTEKIMMTRNLSVMVATGLSLVNSFEVLSMQAKNKKLKNALIGVKEQINRGKSLSDVLSSYPDIFSPFFLNMVKVGEESGTLEDILKLLAQHLEREHRLKSEIHGAMIYPCIVLSVMLVVGIIIAVVVLPRLDAFFQGVGAKIPFYTKILIAFGDFSVKNWPFLIAVPVILVFLTWLGLKTKNGKRLMDTFLLKIPLISSLVKKSNCAIFIRSLSSLLSAGVPLTKSLDVAYGTVGNFYFKKAISESLEKIKKGEKLSKTLVSYKDIFPLGAIEMIEVGEETGKTSTVLKSLADFYEEELIRTTTKLSSAIEPILLIFLGLAVGFFAFSIIEPMYSSLQSIR</sequence>